<dbReference type="InterPro" id="IPR052346">
    <property type="entry name" value="O-mannosyl-transferase_TMTC"/>
</dbReference>
<comment type="caution">
    <text evidence="6">The sequence shown here is derived from an EMBL/GenBank/DDBJ whole genome shotgun (WGS) entry which is preliminary data.</text>
</comment>
<feature type="transmembrane region" description="Helical" evidence="4">
    <location>
        <begin position="268"/>
        <end position="285"/>
    </location>
</feature>
<feature type="transmembrane region" description="Helical" evidence="4">
    <location>
        <begin position="199"/>
        <end position="218"/>
    </location>
</feature>
<evidence type="ECO:0000313" key="6">
    <source>
        <dbReference type="EMBL" id="EPY24594.1"/>
    </source>
</evidence>
<feature type="transmembrane region" description="Helical" evidence="4">
    <location>
        <begin position="421"/>
        <end position="440"/>
    </location>
</feature>
<protein>
    <submittedName>
        <fullName evidence="6">Transmembrane and TPR repeat-containing protein 4</fullName>
    </submittedName>
</protein>
<sequence length="765" mass="87812">MQNQKKKNQKNDGGHGAAYVMVPEPLLFKKDNVYLTCILFVFAAVNINGLKAHFTFDDHLAVENNQVTDNSLPWSSIFTCDFWGHRLTDIVSNDSYRPLTVFTFRLQHFLLGYHSALFLRLFNYTLAALNIVLVYYMSRILSYLLLPLKDIALAVKDKIEDEHIRRLRRLLELVPVCTAGLFAVHPVHVEAVTSIVGRSELICAALGFYAFISLHLYLHCPSKRTLAKIMVLLWLSTFGKESGVTFGAMFLVYLFTLLYLKRVNVKRATTASVLMLVFIFAYVQFRKHFIGHVDLKQSPLIRRTENPQYFIPPGLLNWWSMRWVVLMKNLELSFFPTKLSCEYSFNCIPHLSSIKDARFIPFTCVTIFFASLGLTLLYRSIVRRSHTCLAFLLCLLWYGIALSPVTHIFVKVGTFVAERCLYIPSFAVVHLVVVGVLLAAGQRGSAARVQRAVAALACLAVWWTWMTVRRNEDWYDDASLFQSNLQVCKTSGKAHYQYALTLTKQKGVIDEEARELMETAMAIDDDFYEPLYDLAYYDYLHNDYKAAHAKARRCVMHPITSHKCNAIYDALCKMLFPNMKRYEALVDLAEGSPLVIREAKSYCMAGLAAMQEADAATAASIFYKSLVAWNKTKDTDAWMEEREEPLGENTYCNALYWYTLTFPGLSESSSQSINDTALRGFIRELTYGCARCEKAMERGQGAVAQRIRSCRRTRNVSESTTRWSKNHSSACWTFPRLPIPRRELNRWRWRLPWRLRSCRPATLRS</sequence>
<feature type="transmembrane region" description="Helical" evidence="4">
    <location>
        <begin position="33"/>
        <end position="50"/>
    </location>
</feature>
<evidence type="ECO:0000256" key="4">
    <source>
        <dbReference type="SAM" id="Phobius"/>
    </source>
</evidence>
<evidence type="ECO:0000313" key="7">
    <source>
        <dbReference type="Proteomes" id="UP000015354"/>
    </source>
</evidence>
<feature type="domain" description="DUF1736" evidence="5">
    <location>
        <begin position="297"/>
        <end position="369"/>
    </location>
</feature>
<feature type="transmembrane region" description="Helical" evidence="4">
    <location>
        <begin position="452"/>
        <end position="468"/>
    </location>
</feature>
<keyword evidence="3 4" id="KW-0472">Membrane</keyword>
<feature type="transmembrane region" description="Helical" evidence="4">
    <location>
        <begin position="121"/>
        <end position="146"/>
    </location>
</feature>
<evidence type="ECO:0000259" key="5">
    <source>
        <dbReference type="Pfam" id="PF08409"/>
    </source>
</evidence>
<feature type="transmembrane region" description="Helical" evidence="4">
    <location>
        <begin position="359"/>
        <end position="377"/>
    </location>
</feature>
<gene>
    <name evidence="6" type="ORF">STCU_07102</name>
</gene>
<accession>S9U754</accession>
<dbReference type="GO" id="GO:0035269">
    <property type="term" value="P:protein O-linked glycosylation via mannose"/>
    <property type="evidence" value="ECO:0007669"/>
    <property type="project" value="TreeGrafter"/>
</dbReference>
<evidence type="ECO:0000256" key="1">
    <source>
        <dbReference type="ARBA" id="ARBA00022737"/>
    </source>
</evidence>
<dbReference type="OrthoDB" id="19588at2759"/>
<feature type="transmembrane region" description="Helical" evidence="4">
    <location>
        <begin position="389"/>
        <end position="409"/>
    </location>
</feature>
<reference evidence="6 7" key="1">
    <citation type="journal article" date="2013" name="PLoS ONE">
        <title>Predicting the Proteins of Angomonas deanei, Strigomonas culicis and Their Respective Endosymbionts Reveals New Aspects of the Trypanosomatidae Family.</title>
        <authorList>
            <person name="Motta M.C."/>
            <person name="Martins A.C."/>
            <person name="de Souza S.S."/>
            <person name="Catta-Preta C.M."/>
            <person name="Silva R."/>
            <person name="Klein C.C."/>
            <person name="de Almeida L.G."/>
            <person name="de Lima Cunha O."/>
            <person name="Ciapina L.P."/>
            <person name="Brocchi M."/>
            <person name="Colabardini A.C."/>
            <person name="de Araujo Lima B."/>
            <person name="Machado C.R."/>
            <person name="de Almeida Soares C.M."/>
            <person name="Probst C.M."/>
            <person name="de Menezes C.B."/>
            <person name="Thompson C.E."/>
            <person name="Bartholomeu D.C."/>
            <person name="Gradia D.F."/>
            <person name="Pavoni D.P."/>
            <person name="Grisard E.C."/>
            <person name="Fantinatti-Garboggini F."/>
            <person name="Marchini F.K."/>
            <person name="Rodrigues-Luiz G.F."/>
            <person name="Wagner G."/>
            <person name="Goldman G.H."/>
            <person name="Fietto J.L."/>
            <person name="Elias M.C."/>
            <person name="Goldman M.H."/>
            <person name="Sagot M.F."/>
            <person name="Pereira M."/>
            <person name="Stoco P.H."/>
            <person name="de Mendonca-Neto R.P."/>
            <person name="Teixeira S.M."/>
            <person name="Maciel T.E."/>
            <person name="de Oliveira Mendes T.A."/>
            <person name="Urmenyi T.P."/>
            <person name="de Souza W."/>
            <person name="Schenkman S."/>
            <person name="de Vasconcelos A.T."/>
        </authorList>
    </citation>
    <scope>NUCLEOTIDE SEQUENCE [LARGE SCALE GENOMIC DNA]</scope>
</reference>
<organism evidence="6 7">
    <name type="scientific">Strigomonas culicis</name>
    <dbReference type="NCBI Taxonomy" id="28005"/>
    <lineage>
        <taxon>Eukaryota</taxon>
        <taxon>Discoba</taxon>
        <taxon>Euglenozoa</taxon>
        <taxon>Kinetoplastea</taxon>
        <taxon>Metakinetoplastina</taxon>
        <taxon>Trypanosomatida</taxon>
        <taxon>Trypanosomatidae</taxon>
        <taxon>Strigomonadinae</taxon>
        <taxon>Strigomonas</taxon>
    </lineage>
</organism>
<keyword evidence="1" id="KW-0677">Repeat</keyword>
<keyword evidence="7" id="KW-1185">Reference proteome</keyword>
<dbReference type="AlphaFoldDB" id="S9U754"/>
<dbReference type="GO" id="GO:0000030">
    <property type="term" value="F:mannosyltransferase activity"/>
    <property type="evidence" value="ECO:0007669"/>
    <property type="project" value="TreeGrafter"/>
</dbReference>
<keyword evidence="4" id="KW-1133">Transmembrane helix</keyword>
<feature type="transmembrane region" description="Helical" evidence="4">
    <location>
        <begin position="230"/>
        <end position="256"/>
    </location>
</feature>
<dbReference type="Proteomes" id="UP000015354">
    <property type="component" value="Unassembled WGS sequence"/>
</dbReference>
<name>S9U754_9TRYP</name>
<dbReference type="Pfam" id="PF08409">
    <property type="entry name" value="TMTC_DUF1736"/>
    <property type="match status" value="1"/>
</dbReference>
<evidence type="ECO:0000256" key="2">
    <source>
        <dbReference type="ARBA" id="ARBA00022803"/>
    </source>
</evidence>
<dbReference type="GO" id="GO:0030968">
    <property type="term" value="P:endoplasmic reticulum unfolded protein response"/>
    <property type="evidence" value="ECO:0007669"/>
    <property type="project" value="TreeGrafter"/>
</dbReference>
<evidence type="ECO:0000256" key="3">
    <source>
        <dbReference type="ARBA" id="ARBA00023136"/>
    </source>
</evidence>
<proteinExistence type="predicted"/>
<dbReference type="GO" id="GO:0005783">
    <property type="term" value="C:endoplasmic reticulum"/>
    <property type="evidence" value="ECO:0007669"/>
    <property type="project" value="TreeGrafter"/>
</dbReference>
<keyword evidence="2" id="KW-0802">TPR repeat</keyword>
<dbReference type="InterPro" id="IPR013618">
    <property type="entry name" value="TMTC_DUF1736"/>
</dbReference>
<dbReference type="PANTHER" id="PTHR44227">
    <property type="match status" value="1"/>
</dbReference>
<keyword evidence="4 6" id="KW-0812">Transmembrane</keyword>
<dbReference type="EMBL" id="ATMH01007102">
    <property type="protein sequence ID" value="EPY24594.1"/>
    <property type="molecule type" value="Genomic_DNA"/>
</dbReference>
<dbReference type="PANTHER" id="PTHR44227:SF3">
    <property type="entry name" value="PROTEIN O-MANNOSYL-TRANSFERASE TMTC4"/>
    <property type="match status" value="1"/>
</dbReference>